<dbReference type="UniPathway" id="UPA00344"/>
<dbReference type="CDD" id="cd00756">
    <property type="entry name" value="MoaE"/>
    <property type="match status" value="1"/>
</dbReference>
<proteinExistence type="inferred from homology"/>
<evidence type="ECO:0000256" key="3">
    <source>
        <dbReference type="ARBA" id="ARBA00011950"/>
    </source>
</evidence>
<dbReference type="Pfam" id="PF02391">
    <property type="entry name" value="MoaE"/>
    <property type="match status" value="1"/>
</dbReference>
<name>A0A242NUY1_9GAMM</name>
<evidence type="ECO:0000256" key="6">
    <source>
        <dbReference type="ARBA" id="ARBA00026066"/>
    </source>
</evidence>
<dbReference type="PANTHER" id="PTHR23404">
    <property type="entry name" value="MOLYBDOPTERIN SYNTHASE RELATED"/>
    <property type="match status" value="1"/>
</dbReference>
<dbReference type="OrthoDB" id="9803224at2"/>
<sequence length="147" mass="16747">MNIIEVNQSYIDINSLITWLYGAPQDGAVVTFIGKVRSSENQVISLTLEHYPQMTEKVLKNIIHQARDRWSINRVALVHRVGKINVNESIVFVGVSSAHRSDAFAATEFIMDVLKNEAPFWKKEQTGNGENWVEAKQSDVNALEKWY</sequence>
<evidence type="ECO:0000256" key="7">
    <source>
        <dbReference type="ARBA" id="ARBA00029745"/>
    </source>
</evidence>
<evidence type="ECO:0000256" key="10">
    <source>
        <dbReference type="ARBA" id="ARBA00032474"/>
    </source>
</evidence>
<dbReference type="InterPro" id="IPR036563">
    <property type="entry name" value="MoaE_sf"/>
</dbReference>
<comment type="caution">
    <text evidence="12">The sequence shown here is derived from an EMBL/GenBank/DDBJ whole genome shotgun (WGS) entry which is preliminary data.</text>
</comment>
<comment type="catalytic activity">
    <reaction evidence="11">
        <text>2 [molybdopterin-synthase sulfur-carrier protein]-C-terminal-Gly-aminoethanethioate + cyclic pyranopterin phosphate + H2O = molybdopterin + 2 [molybdopterin-synthase sulfur-carrier protein]-C-terminal Gly-Gly + 2 H(+)</text>
        <dbReference type="Rhea" id="RHEA:26333"/>
        <dbReference type="Rhea" id="RHEA-COMP:12202"/>
        <dbReference type="Rhea" id="RHEA-COMP:19907"/>
        <dbReference type="ChEBI" id="CHEBI:15377"/>
        <dbReference type="ChEBI" id="CHEBI:15378"/>
        <dbReference type="ChEBI" id="CHEBI:58698"/>
        <dbReference type="ChEBI" id="CHEBI:59648"/>
        <dbReference type="ChEBI" id="CHEBI:90778"/>
        <dbReference type="ChEBI" id="CHEBI:232372"/>
        <dbReference type="EC" id="2.8.1.12"/>
    </reaction>
</comment>
<evidence type="ECO:0000256" key="2">
    <source>
        <dbReference type="ARBA" id="ARBA00005426"/>
    </source>
</evidence>
<evidence type="ECO:0000256" key="5">
    <source>
        <dbReference type="ARBA" id="ARBA00023150"/>
    </source>
</evidence>
<dbReference type="Gene3D" id="3.90.1170.40">
    <property type="entry name" value="Molybdopterin biosynthesis MoaE subunit"/>
    <property type="match status" value="1"/>
</dbReference>
<organism evidence="12 13">
    <name type="scientific">Gilliamella apis</name>
    <dbReference type="NCBI Taxonomy" id="1970738"/>
    <lineage>
        <taxon>Bacteria</taxon>
        <taxon>Pseudomonadati</taxon>
        <taxon>Pseudomonadota</taxon>
        <taxon>Gammaproteobacteria</taxon>
        <taxon>Orbales</taxon>
        <taxon>Orbaceae</taxon>
        <taxon>Gilliamella</taxon>
    </lineage>
</organism>
<dbReference type="EMBL" id="NASK01000090">
    <property type="protein sequence ID" value="OTQ50056.1"/>
    <property type="molecule type" value="Genomic_DNA"/>
</dbReference>
<evidence type="ECO:0000256" key="1">
    <source>
        <dbReference type="ARBA" id="ARBA00005046"/>
    </source>
</evidence>
<dbReference type="RefSeq" id="WP_086320402.1">
    <property type="nucleotide sequence ID" value="NZ_NASK01000090.1"/>
</dbReference>
<evidence type="ECO:0000256" key="8">
    <source>
        <dbReference type="ARBA" id="ARBA00030407"/>
    </source>
</evidence>
<gene>
    <name evidence="12" type="primary">moaE</name>
    <name evidence="12" type="ORF">B6D06_05090</name>
</gene>
<evidence type="ECO:0000256" key="4">
    <source>
        <dbReference type="ARBA" id="ARBA00013858"/>
    </source>
</evidence>
<comment type="pathway">
    <text evidence="1">Cofactor biosynthesis; molybdopterin biosynthesis.</text>
</comment>
<dbReference type="AlphaFoldDB" id="A0A242NUY1"/>
<accession>A0A242NUY1</accession>
<evidence type="ECO:0000256" key="9">
    <source>
        <dbReference type="ARBA" id="ARBA00030781"/>
    </source>
</evidence>
<dbReference type="GO" id="GO:0006777">
    <property type="term" value="P:Mo-molybdopterin cofactor biosynthetic process"/>
    <property type="evidence" value="ECO:0007669"/>
    <property type="project" value="UniProtKB-KW"/>
</dbReference>
<dbReference type="NCBIfam" id="NF007959">
    <property type="entry name" value="PRK10678.1"/>
    <property type="match status" value="1"/>
</dbReference>
<dbReference type="SUPFAM" id="SSF54690">
    <property type="entry name" value="Molybdopterin synthase subunit MoaE"/>
    <property type="match status" value="1"/>
</dbReference>
<dbReference type="InterPro" id="IPR003448">
    <property type="entry name" value="Mopterin_biosynth_MoaE"/>
</dbReference>
<evidence type="ECO:0000256" key="11">
    <source>
        <dbReference type="ARBA" id="ARBA00049878"/>
    </source>
</evidence>
<keyword evidence="5" id="KW-0501">Molybdenum cofactor biosynthesis</keyword>
<dbReference type="GO" id="GO:0030366">
    <property type="term" value="F:molybdopterin synthase activity"/>
    <property type="evidence" value="ECO:0007669"/>
    <property type="project" value="UniProtKB-EC"/>
</dbReference>
<comment type="similarity">
    <text evidence="2">Belongs to the MoaE family.</text>
</comment>
<evidence type="ECO:0000313" key="13">
    <source>
        <dbReference type="Proteomes" id="UP000194968"/>
    </source>
</evidence>
<reference evidence="12 13" key="1">
    <citation type="submission" date="2017-03" db="EMBL/GenBank/DDBJ databases">
        <title>Comparative genomics of honeybee gut symbionts reveal geographically distinct and subgroup specific antibiotic resistance.</title>
        <authorList>
            <person name="Ludvigsen J."/>
            <person name="Porcellato D."/>
            <person name="Labee-Lund T.M."/>
            <person name="Amdam G.V."/>
            <person name="Rudi K."/>
        </authorList>
    </citation>
    <scope>NUCLEOTIDE SEQUENCE [LARGE SCALE GENOMIC DNA]</scope>
    <source>
        <strain evidence="12 13">A-4-12</strain>
    </source>
</reference>
<evidence type="ECO:0000313" key="12">
    <source>
        <dbReference type="EMBL" id="OTQ50056.1"/>
    </source>
</evidence>
<comment type="subunit">
    <text evidence="6">Heterotetramer of 2 MoaD subunits and 2 MoaE subunits. Also stable as homodimer. The enzyme changes between these two forms during catalysis.</text>
</comment>
<dbReference type="Proteomes" id="UP000194968">
    <property type="component" value="Unassembled WGS sequence"/>
</dbReference>
<protein>
    <recommendedName>
        <fullName evidence="4">Molybdopterin synthase catalytic subunit</fullName>
        <ecNumber evidence="3">2.8.1.12</ecNumber>
    </recommendedName>
    <alternativeName>
        <fullName evidence="9">MPT synthase subunit 2</fullName>
    </alternativeName>
    <alternativeName>
        <fullName evidence="7">Molybdenum cofactor biosynthesis protein E</fullName>
    </alternativeName>
    <alternativeName>
        <fullName evidence="8">Molybdopterin-converting factor large subunit</fullName>
    </alternativeName>
    <alternativeName>
        <fullName evidence="10">Molybdopterin-converting factor subunit 2</fullName>
    </alternativeName>
</protein>
<dbReference type="EC" id="2.8.1.12" evidence="3"/>